<accession>A0ACC2CPB7</accession>
<organism evidence="1 2">
    <name type="scientific">Diphasiastrum complanatum</name>
    <name type="common">Issler's clubmoss</name>
    <name type="synonym">Lycopodium complanatum</name>
    <dbReference type="NCBI Taxonomy" id="34168"/>
    <lineage>
        <taxon>Eukaryota</taxon>
        <taxon>Viridiplantae</taxon>
        <taxon>Streptophyta</taxon>
        <taxon>Embryophyta</taxon>
        <taxon>Tracheophyta</taxon>
        <taxon>Lycopodiopsida</taxon>
        <taxon>Lycopodiales</taxon>
        <taxon>Lycopodiaceae</taxon>
        <taxon>Lycopodioideae</taxon>
        <taxon>Diphasiastrum</taxon>
    </lineage>
</organism>
<dbReference type="EMBL" id="CM055100">
    <property type="protein sequence ID" value="KAJ7543856.1"/>
    <property type="molecule type" value="Genomic_DNA"/>
</dbReference>
<keyword evidence="2" id="KW-1185">Reference proteome</keyword>
<name>A0ACC2CPB7_DIPCM</name>
<gene>
    <name evidence="1" type="ORF">O6H91_09G055900</name>
</gene>
<comment type="caution">
    <text evidence="1">The sequence shown here is derived from an EMBL/GenBank/DDBJ whole genome shotgun (WGS) entry which is preliminary data.</text>
</comment>
<reference evidence="2" key="1">
    <citation type="journal article" date="2024" name="Proc. Natl. Acad. Sci. U.S.A.">
        <title>Extraordinary preservation of gene collinearity over three hundred million years revealed in homosporous lycophytes.</title>
        <authorList>
            <person name="Li C."/>
            <person name="Wickell D."/>
            <person name="Kuo L.Y."/>
            <person name="Chen X."/>
            <person name="Nie B."/>
            <person name="Liao X."/>
            <person name="Peng D."/>
            <person name="Ji J."/>
            <person name="Jenkins J."/>
            <person name="Williams M."/>
            <person name="Shu S."/>
            <person name="Plott C."/>
            <person name="Barry K."/>
            <person name="Rajasekar S."/>
            <person name="Grimwood J."/>
            <person name="Han X."/>
            <person name="Sun S."/>
            <person name="Hou Z."/>
            <person name="He W."/>
            <person name="Dai G."/>
            <person name="Sun C."/>
            <person name="Schmutz J."/>
            <person name="Leebens-Mack J.H."/>
            <person name="Li F.W."/>
            <person name="Wang L."/>
        </authorList>
    </citation>
    <scope>NUCLEOTIDE SEQUENCE [LARGE SCALE GENOMIC DNA]</scope>
    <source>
        <strain evidence="2">cv. PW_Plant_1</strain>
    </source>
</reference>
<sequence>MYDYLFFNYQRTNMDGTCRLREILSVVFILVLSLVIVKSESTSSSSSKYSNLLSVDFYNTTCPNVESIVLATMLQKFNETPTVAAGVLRIMQHDCFVEGCDASILLVSTPNNTAEKDAEINLSLSGNGFDAVIRAKSAVEAQCPGVVSCADIIVISARDLVSLVGGPFFPVLKGRRDGTVSQASRIAGNIPTPDMSLDEIIQIFSYKGLGIRDLVTLLGAHTIGFAHCTSFINRLYNFSSTSQVDPSLDPQFAHALQQTCPPVNFDPTAVTFNDPTTPFTFDNVYYKNAQRGLSVMSSDQVLFLNPRTRGIVNHFASNEETFFSAFVTAIQHMGSMGVKTGMQGEIRRDCAFVNS</sequence>
<evidence type="ECO:0000313" key="2">
    <source>
        <dbReference type="Proteomes" id="UP001162992"/>
    </source>
</evidence>
<evidence type="ECO:0000313" key="1">
    <source>
        <dbReference type="EMBL" id="KAJ7543856.1"/>
    </source>
</evidence>
<dbReference type="Proteomes" id="UP001162992">
    <property type="component" value="Chromosome 9"/>
</dbReference>
<proteinExistence type="predicted"/>
<protein>
    <submittedName>
        <fullName evidence="1">Uncharacterized protein</fullName>
    </submittedName>
</protein>